<protein>
    <submittedName>
        <fullName evidence="1">Kinase</fullName>
    </submittedName>
</protein>
<comment type="caution">
    <text evidence="1">The sequence shown here is derived from an EMBL/GenBank/DDBJ whole genome shotgun (WGS) entry which is preliminary data.</text>
</comment>
<dbReference type="Proteomes" id="UP000298468">
    <property type="component" value="Unassembled WGS sequence"/>
</dbReference>
<dbReference type="InterPro" id="IPR006748">
    <property type="entry name" value="NH2Glyco/OHUrea_AB-resist_kin"/>
</dbReference>
<proteinExistence type="predicted"/>
<organism evidence="1 2">
    <name type="scientific">Cryobacterium lactosi</name>
    <dbReference type="NCBI Taxonomy" id="1259202"/>
    <lineage>
        <taxon>Bacteria</taxon>
        <taxon>Bacillati</taxon>
        <taxon>Actinomycetota</taxon>
        <taxon>Actinomycetes</taxon>
        <taxon>Micrococcales</taxon>
        <taxon>Microbacteriaceae</taxon>
        <taxon>Cryobacterium</taxon>
    </lineage>
</organism>
<dbReference type="GO" id="GO:0019748">
    <property type="term" value="P:secondary metabolic process"/>
    <property type="evidence" value="ECO:0007669"/>
    <property type="project" value="InterPro"/>
</dbReference>
<keyword evidence="1" id="KW-0418">Kinase</keyword>
<sequence>MSDSGRLADDIEIPRSFREMPRWRTEGTAWLDTIRVRLAQMCGIWGLHPDGPALHGSNAIVLPVTREDDRLILRLTPPHDAFKLEIEALEFWAGRGTVRLIEHSAEAGAMLLERLETAHTLATLPLAEAVPLIARLMRRLAVPITDLTVISTADVVAARSLLLSAEWARLDQPFDRSVLDRALTVARDLNSTPGTHAVNGDLHFDQVLAGQREPWLAVDPVLLRGDLEYDLARVLWTRLDEMSDRDVVVHFETVVREAQLDRERAWKWVFYRSVEYWLWGLTHGLTSDPVRCGRLVEIFGVNSDEGTQRAPVAGAVRTPCSC</sequence>
<evidence type="ECO:0000313" key="1">
    <source>
        <dbReference type="EMBL" id="TFD85766.1"/>
    </source>
</evidence>
<evidence type="ECO:0000313" key="2">
    <source>
        <dbReference type="Proteomes" id="UP000298468"/>
    </source>
</evidence>
<dbReference type="OrthoDB" id="3638028at2"/>
<name>A0A4R9BK08_9MICO</name>
<dbReference type="Pfam" id="PF04655">
    <property type="entry name" value="APH_6_hur"/>
    <property type="match status" value="1"/>
</dbReference>
<dbReference type="RefSeq" id="WP_134641981.1">
    <property type="nucleotide sequence ID" value="NZ_SOHM01000034.1"/>
</dbReference>
<keyword evidence="1" id="KW-0808">Transferase</keyword>
<dbReference type="GO" id="GO:0016773">
    <property type="term" value="F:phosphotransferase activity, alcohol group as acceptor"/>
    <property type="evidence" value="ECO:0007669"/>
    <property type="project" value="InterPro"/>
</dbReference>
<dbReference type="SUPFAM" id="SSF56112">
    <property type="entry name" value="Protein kinase-like (PK-like)"/>
    <property type="match status" value="1"/>
</dbReference>
<accession>A0A4R9BK08</accession>
<dbReference type="InterPro" id="IPR011009">
    <property type="entry name" value="Kinase-like_dom_sf"/>
</dbReference>
<gene>
    <name evidence="1" type="ORF">E3T61_16675</name>
</gene>
<dbReference type="EMBL" id="SOHM01000034">
    <property type="protein sequence ID" value="TFD85766.1"/>
    <property type="molecule type" value="Genomic_DNA"/>
</dbReference>
<dbReference type="GO" id="GO:0016301">
    <property type="term" value="F:kinase activity"/>
    <property type="evidence" value="ECO:0007669"/>
    <property type="project" value="UniProtKB-KW"/>
</dbReference>
<keyword evidence="2" id="KW-1185">Reference proteome</keyword>
<dbReference type="AlphaFoldDB" id="A0A4R9BK08"/>
<reference evidence="1 2" key="1">
    <citation type="submission" date="2019-03" db="EMBL/GenBank/DDBJ databases">
        <title>Genomics of glacier-inhabiting Cryobacterium strains.</title>
        <authorList>
            <person name="Liu Q."/>
            <person name="Xin Y.-H."/>
        </authorList>
    </citation>
    <scope>NUCLEOTIDE SEQUENCE [LARGE SCALE GENOMIC DNA]</scope>
    <source>
        <strain evidence="1 2">Sr59</strain>
    </source>
</reference>